<dbReference type="GO" id="GO:0033588">
    <property type="term" value="C:elongator holoenzyme complex"/>
    <property type="evidence" value="ECO:0007669"/>
    <property type="project" value="InterPro"/>
</dbReference>
<reference evidence="4 5" key="1">
    <citation type="submission" date="2019-05" db="EMBL/GenBank/DDBJ databases">
        <title>Mikania micrantha, genome provides insights into the molecular mechanism of rapid growth.</title>
        <authorList>
            <person name="Liu B."/>
        </authorList>
    </citation>
    <scope>NUCLEOTIDE SEQUENCE [LARGE SCALE GENOMIC DNA]</scope>
    <source>
        <strain evidence="4">NLD-2019</strain>
        <tissue evidence="4">Leaf</tissue>
    </source>
</reference>
<dbReference type="EMBL" id="SZYD01000018">
    <property type="protein sequence ID" value="KAD2804913.1"/>
    <property type="molecule type" value="Genomic_DNA"/>
</dbReference>
<comment type="caution">
    <text evidence="4">The sequence shown here is derived from an EMBL/GenBank/DDBJ whole genome shotgun (WGS) entry which is preliminary data.</text>
</comment>
<dbReference type="PANTHER" id="PTHR16184:SF6">
    <property type="entry name" value="ELONGATOR COMPLEX PROTEIN 6"/>
    <property type="match status" value="1"/>
</dbReference>
<evidence type="ECO:0000313" key="5">
    <source>
        <dbReference type="Proteomes" id="UP000326396"/>
    </source>
</evidence>
<dbReference type="InterPro" id="IPR027417">
    <property type="entry name" value="P-loop_NTPase"/>
</dbReference>
<evidence type="ECO:0000256" key="3">
    <source>
        <dbReference type="SAM" id="MobiDB-lite"/>
    </source>
</evidence>
<feature type="region of interest" description="Disordered" evidence="3">
    <location>
        <begin position="1"/>
        <end position="24"/>
    </location>
</feature>
<name>A0A5N6LTM4_9ASTR</name>
<evidence type="ECO:0000313" key="4">
    <source>
        <dbReference type="EMBL" id="KAD2804913.1"/>
    </source>
</evidence>
<dbReference type="InterPro" id="IPR018627">
    <property type="entry name" value="ELP6"/>
</dbReference>
<dbReference type="Proteomes" id="UP000326396">
    <property type="component" value="Linkage Group LG8"/>
</dbReference>
<dbReference type="CDD" id="cd19495">
    <property type="entry name" value="Elp6"/>
    <property type="match status" value="1"/>
</dbReference>
<sequence length="284" mass="31858">MNRPKSLLDDALSLDDGDSSSRRPQNGRVVLVEDCVETSGAFVLHHLLKRFLSPNLSSSDGIVLFVAFAQPFTHYDRILRKMGCNLLAKRENKRLLFFDMLMLECPDDGVEGGLIALYGNIQKAVEVNSSNKNITIMIDDISLLEVATKGSTKDVLNFMHYCHTLTTQFGCTIITVLHEDIYSSGDGFAFPLQMEYLADITIKTKPLMTGLAADVHGQDVPYLRNNYTGGPNCMWSLEFYVELVVVRPLQLMKEKEGRVGAVDDWTRHQTVVVANTEGRRQNEH</sequence>
<evidence type="ECO:0000256" key="2">
    <source>
        <dbReference type="ARBA" id="ARBA00008837"/>
    </source>
</evidence>
<accession>A0A5N6LTM4</accession>
<dbReference type="GO" id="GO:0002098">
    <property type="term" value="P:tRNA wobble uridine modification"/>
    <property type="evidence" value="ECO:0007669"/>
    <property type="project" value="InterPro"/>
</dbReference>
<dbReference type="OrthoDB" id="9995306at2759"/>
<comment type="similarity">
    <text evidence="2">Belongs to the ELP6 family.</text>
</comment>
<evidence type="ECO:0000256" key="1">
    <source>
        <dbReference type="ARBA" id="ARBA00005043"/>
    </source>
</evidence>
<dbReference type="Gene3D" id="3.40.50.300">
    <property type="entry name" value="P-loop containing nucleotide triphosphate hydrolases"/>
    <property type="match status" value="1"/>
</dbReference>
<dbReference type="AlphaFoldDB" id="A0A5N6LTM4"/>
<dbReference type="PANTHER" id="PTHR16184">
    <property type="entry name" value="ELONGATOR COMPLEX PROTEIN 6"/>
    <property type="match status" value="1"/>
</dbReference>
<protein>
    <recommendedName>
        <fullName evidence="6">Elongator complex protein 6</fullName>
    </recommendedName>
</protein>
<organism evidence="4 5">
    <name type="scientific">Mikania micrantha</name>
    <name type="common">bitter vine</name>
    <dbReference type="NCBI Taxonomy" id="192012"/>
    <lineage>
        <taxon>Eukaryota</taxon>
        <taxon>Viridiplantae</taxon>
        <taxon>Streptophyta</taxon>
        <taxon>Embryophyta</taxon>
        <taxon>Tracheophyta</taxon>
        <taxon>Spermatophyta</taxon>
        <taxon>Magnoliopsida</taxon>
        <taxon>eudicotyledons</taxon>
        <taxon>Gunneridae</taxon>
        <taxon>Pentapetalae</taxon>
        <taxon>asterids</taxon>
        <taxon>campanulids</taxon>
        <taxon>Asterales</taxon>
        <taxon>Asteraceae</taxon>
        <taxon>Asteroideae</taxon>
        <taxon>Heliantheae alliance</taxon>
        <taxon>Eupatorieae</taxon>
        <taxon>Mikania</taxon>
    </lineage>
</organism>
<dbReference type="Pfam" id="PF09807">
    <property type="entry name" value="ELP6"/>
    <property type="match status" value="1"/>
</dbReference>
<proteinExistence type="inferred from homology"/>
<evidence type="ECO:0008006" key="6">
    <source>
        <dbReference type="Google" id="ProtNLM"/>
    </source>
</evidence>
<dbReference type="UniPathway" id="UPA00988"/>
<gene>
    <name evidence="4" type="ORF">E3N88_38290</name>
</gene>
<keyword evidence="5" id="KW-1185">Reference proteome</keyword>
<comment type="pathway">
    <text evidence="1">tRNA modification; 5-methoxycarbonylmethyl-2-thiouridine-tRNA biosynthesis.</text>
</comment>